<keyword evidence="3" id="KW-1185">Reference proteome</keyword>
<dbReference type="AlphaFoldDB" id="A0A0L0CSN8"/>
<dbReference type="Proteomes" id="UP000037069">
    <property type="component" value="Unassembled WGS sequence"/>
</dbReference>
<protein>
    <recommendedName>
        <fullName evidence="1">DUF4806 domain-containing protein</fullName>
    </recommendedName>
</protein>
<evidence type="ECO:0000313" key="3">
    <source>
        <dbReference type="Proteomes" id="UP000037069"/>
    </source>
</evidence>
<evidence type="ECO:0000313" key="2">
    <source>
        <dbReference type="EMBL" id="KNC34404.1"/>
    </source>
</evidence>
<sequence>MVLTKFAQKNCKNSVLFINIQNKSESTNQNHLIDKIVNQNLNVGNILAEQTVALKSTITSLWNNPKHLERFPIETDDALQDWENYINDENKSGMIHAVKSIVGKSGLRKNLKLVLSPNLIINYNLHGSHTKKRLYNYSKIMDVFLHATINPNDLHTFEDDMRKAIKDIKNRHFKNASLKRKNATSTENN</sequence>
<accession>A0A0L0CSN8</accession>
<dbReference type="Pfam" id="PF16064">
    <property type="entry name" value="DUF4806"/>
    <property type="match status" value="1"/>
</dbReference>
<dbReference type="InterPro" id="IPR032071">
    <property type="entry name" value="DUF4806"/>
</dbReference>
<proteinExistence type="predicted"/>
<comment type="caution">
    <text evidence="2">The sequence shown here is derived from an EMBL/GenBank/DDBJ whole genome shotgun (WGS) entry which is preliminary data.</text>
</comment>
<evidence type="ECO:0000259" key="1">
    <source>
        <dbReference type="Pfam" id="PF16064"/>
    </source>
</evidence>
<reference evidence="2 3" key="1">
    <citation type="journal article" date="2015" name="Nat. Commun.">
        <title>Lucilia cuprina genome unlocks parasitic fly biology to underpin future interventions.</title>
        <authorList>
            <person name="Anstead C.A."/>
            <person name="Korhonen P.K."/>
            <person name="Young N.D."/>
            <person name="Hall R.S."/>
            <person name="Jex A.R."/>
            <person name="Murali S.C."/>
            <person name="Hughes D.S."/>
            <person name="Lee S.F."/>
            <person name="Perry T."/>
            <person name="Stroehlein A.J."/>
            <person name="Ansell B.R."/>
            <person name="Breugelmans B."/>
            <person name="Hofmann A."/>
            <person name="Qu J."/>
            <person name="Dugan S."/>
            <person name="Lee S.L."/>
            <person name="Chao H."/>
            <person name="Dinh H."/>
            <person name="Han Y."/>
            <person name="Doddapaneni H.V."/>
            <person name="Worley K.C."/>
            <person name="Muzny D.M."/>
            <person name="Ioannidis P."/>
            <person name="Waterhouse R.M."/>
            <person name="Zdobnov E.M."/>
            <person name="James P.J."/>
            <person name="Bagnall N.H."/>
            <person name="Kotze A.C."/>
            <person name="Gibbs R.A."/>
            <person name="Richards S."/>
            <person name="Batterham P."/>
            <person name="Gasser R.B."/>
        </authorList>
    </citation>
    <scope>NUCLEOTIDE SEQUENCE [LARGE SCALE GENOMIC DNA]</scope>
    <source>
        <strain evidence="2 3">LS</strain>
        <tissue evidence="2">Full body</tissue>
    </source>
</reference>
<dbReference type="OrthoDB" id="7853427at2759"/>
<gene>
    <name evidence="2" type="ORF">FF38_00741</name>
</gene>
<name>A0A0L0CSN8_LUCCU</name>
<dbReference type="EMBL" id="JRES01000067">
    <property type="protein sequence ID" value="KNC34404.1"/>
    <property type="molecule type" value="Genomic_DNA"/>
</dbReference>
<organism evidence="2 3">
    <name type="scientific">Lucilia cuprina</name>
    <name type="common">Green bottle fly</name>
    <name type="synonym">Australian sheep blowfly</name>
    <dbReference type="NCBI Taxonomy" id="7375"/>
    <lineage>
        <taxon>Eukaryota</taxon>
        <taxon>Metazoa</taxon>
        <taxon>Ecdysozoa</taxon>
        <taxon>Arthropoda</taxon>
        <taxon>Hexapoda</taxon>
        <taxon>Insecta</taxon>
        <taxon>Pterygota</taxon>
        <taxon>Neoptera</taxon>
        <taxon>Endopterygota</taxon>
        <taxon>Diptera</taxon>
        <taxon>Brachycera</taxon>
        <taxon>Muscomorpha</taxon>
        <taxon>Oestroidea</taxon>
        <taxon>Calliphoridae</taxon>
        <taxon>Luciliinae</taxon>
        <taxon>Lucilia</taxon>
    </lineage>
</organism>
<feature type="domain" description="DUF4806" evidence="1">
    <location>
        <begin position="70"/>
        <end position="147"/>
    </location>
</feature>